<protein>
    <submittedName>
        <fullName evidence="2">Uncharacterized protein</fullName>
    </submittedName>
</protein>
<proteinExistence type="predicted"/>
<dbReference type="OrthoDB" id="2972176at2759"/>
<accession>A0A0D2LZ54</accession>
<reference evidence="3" key="1">
    <citation type="submission" date="2014-04" db="EMBL/GenBank/DDBJ databases">
        <title>Evolutionary Origins and Diversification of the Mycorrhizal Mutualists.</title>
        <authorList>
            <consortium name="DOE Joint Genome Institute"/>
            <consortium name="Mycorrhizal Genomics Consortium"/>
            <person name="Kohler A."/>
            <person name="Kuo A."/>
            <person name="Nagy L.G."/>
            <person name="Floudas D."/>
            <person name="Copeland A."/>
            <person name="Barry K.W."/>
            <person name="Cichocki N."/>
            <person name="Veneault-Fourrey C."/>
            <person name="LaButti K."/>
            <person name="Lindquist E.A."/>
            <person name="Lipzen A."/>
            <person name="Lundell T."/>
            <person name="Morin E."/>
            <person name="Murat C."/>
            <person name="Riley R."/>
            <person name="Ohm R."/>
            <person name="Sun H."/>
            <person name="Tunlid A."/>
            <person name="Henrissat B."/>
            <person name="Grigoriev I.V."/>
            <person name="Hibbett D.S."/>
            <person name="Martin F."/>
        </authorList>
    </citation>
    <scope>NUCLEOTIDE SEQUENCE [LARGE SCALE GENOMIC DNA]</scope>
    <source>
        <strain evidence="3">FD-334 SS-4</strain>
    </source>
</reference>
<feature type="region of interest" description="Disordered" evidence="1">
    <location>
        <begin position="84"/>
        <end position="107"/>
    </location>
</feature>
<dbReference type="OMA" id="KELACAR"/>
<dbReference type="Proteomes" id="UP000054270">
    <property type="component" value="Unassembled WGS sequence"/>
</dbReference>
<sequence>MARLDMSSLRVSSFHYDFSTYPPTSPSVDSSDEEDLPPTSKTTLRSSIAELPDAKLRAILVKLVDTNPRFQRAITKELACARVAGDSPPMSAPPSPKARRPKTRQRAKTIPEAQIRLPALPPLHEEPVYHPGHLDEEVYEFLPQTPHKAAFSEIRTIKMWSCCDEDEWSPGCRLSSSYMHHLPSDPHVELSHQDVFPDSDLERQGEDTAHEALTPSSADDLQMTFANGRTD</sequence>
<evidence type="ECO:0000313" key="2">
    <source>
        <dbReference type="EMBL" id="KJA16168.1"/>
    </source>
</evidence>
<feature type="region of interest" description="Disordered" evidence="1">
    <location>
        <begin position="189"/>
        <end position="231"/>
    </location>
</feature>
<name>A0A0D2LZ54_HYPSF</name>
<organism evidence="2 3">
    <name type="scientific">Hypholoma sublateritium (strain FD-334 SS-4)</name>
    <dbReference type="NCBI Taxonomy" id="945553"/>
    <lineage>
        <taxon>Eukaryota</taxon>
        <taxon>Fungi</taxon>
        <taxon>Dikarya</taxon>
        <taxon>Basidiomycota</taxon>
        <taxon>Agaricomycotina</taxon>
        <taxon>Agaricomycetes</taxon>
        <taxon>Agaricomycetidae</taxon>
        <taxon>Agaricales</taxon>
        <taxon>Agaricineae</taxon>
        <taxon>Strophariaceae</taxon>
        <taxon>Hypholoma</taxon>
    </lineage>
</organism>
<feature type="region of interest" description="Disordered" evidence="1">
    <location>
        <begin position="20"/>
        <end position="42"/>
    </location>
</feature>
<keyword evidence="3" id="KW-1185">Reference proteome</keyword>
<dbReference type="STRING" id="945553.A0A0D2LZ54"/>
<dbReference type="EMBL" id="KN817626">
    <property type="protein sequence ID" value="KJA16168.1"/>
    <property type="molecule type" value="Genomic_DNA"/>
</dbReference>
<dbReference type="AlphaFoldDB" id="A0A0D2LZ54"/>
<feature type="compositionally biased region" description="Basic and acidic residues" evidence="1">
    <location>
        <begin position="200"/>
        <end position="210"/>
    </location>
</feature>
<evidence type="ECO:0000256" key="1">
    <source>
        <dbReference type="SAM" id="MobiDB-lite"/>
    </source>
</evidence>
<feature type="compositionally biased region" description="Basic residues" evidence="1">
    <location>
        <begin position="97"/>
        <end position="107"/>
    </location>
</feature>
<evidence type="ECO:0000313" key="3">
    <source>
        <dbReference type="Proteomes" id="UP000054270"/>
    </source>
</evidence>
<gene>
    <name evidence="2" type="ORF">HYPSUDRAFT_71520</name>
</gene>
<feature type="compositionally biased region" description="Polar residues" evidence="1">
    <location>
        <begin position="214"/>
        <end position="231"/>
    </location>
</feature>